<reference evidence="8" key="1">
    <citation type="submission" date="2022-03" db="EMBL/GenBank/DDBJ databases">
        <title>Draft Genome Sequence of Firmicute Strain S0AB, a Heterotrophic Iron/Sulfur-Oxidizing Extreme Acidophile.</title>
        <authorList>
            <person name="Vergara E."/>
            <person name="Pakostova E."/>
            <person name="Johnson D.B."/>
            <person name="Holmes D.S."/>
        </authorList>
    </citation>
    <scope>NUCLEOTIDE SEQUENCE</scope>
    <source>
        <strain evidence="8">S0AB</strain>
    </source>
</reference>
<comment type="catalytic activity">
    <reaction evidence="6">
        <text>orotidine 5'-phosphate + diphosphate = orotate + 5-phospho-alpha-D-ribose 1-diphosphate</text>
        <dbReference type="Rhea" id="RHEA:10380"/>
        <dbReference type="ChEBI" id="CHEBI:30839"/>
        <dbReference type="ChEBI" id="CHEBI:33019"/>
        <dbReference type="ChEBI" id="CHEBI:57538"/>
        <dbReference type="ChEBI" id="CHEBI:58017"/>
        <dbReference type="EC" id="2.4.2.10"/>
    </reaction>
</comment>
<dbReference type="Gene3D" id="3.40.50.2020">
    <property type="match status" value="1"/>
</dbReference>
<dbReference type="InterPro" id="IPR000836">
    <property type="entry name" value="PRTase_dom"/>
</dbReference>
<dbReference type="InterPro" id="IPR004467">
    <property type="entry name" value="Or_phspho_trans_dom"/>
</dbReference>
<protein>
    <recommendedName>
        <fullName evidence="2 6">Orotate phosphoribosyltransferase</fullName>
        <shortName evidence="6">OPRT</shortName>
        <shortName evidence="6">OPRTase</shortName>
        <ecNumber evidence="2 6">2.4.2.10</ecNumber>
    </recommendedName>
</protein>
<name>A0A9X1VDL4_9BACL</name>
<dbReference type="GO" id="GO:0019856">
    <property type="term" value="P:pyrimidine nucleobase biosynthetic process"/>
    <property type="evidence" value="ECO:0007669"/>
    <property type="project" value="TreeGrafter"/>
</dbReference>
<evidence type="ECO:0000259" key="7">
    <source>
        <dbReference type="Pfam" id="PF00156"/>
    </source>
</evidence>
<evidence type="ECO:0000313" key="9">
    <source>
        <dbReference type="Proteomes" id="UP001139263"/>
    </source>
</evidence>
<keyword evidence="3 6" id="KW-0328">Glycosyltransferase</keyword>
<gene>
    <name evidence="6 8" type="primary">pyrE</name>
    <name evidence="8" type="ORF">MM817_02478</name>
</gene>
<dbReference type="NCBIfam" id="TIGR00336">
    <property type="entry name" value="pyrE"/>
    <property type="match status" value="1"/>
</dbReference>
<evidence type="ECO:0000256" key="1">
    <source>
        <dbReference type="ARBA" id="ARBA00004889"/>
    </source>
</evidence>
<feature type="binding site" description="in other chain" evidence="6">
    <location>
        <begin position="122"/>
        <end position="130"/>
    </location>
    <ligand>
        <name>5-phospho-alpha-D-ribose 1-diphosphate</name>
        <dbReference type="ChEBI" id="CHEBI:58017"/>
        <note>ligand shared between dimeric partners</note>
    </ligand>
</feature>
<keyword evidence="9" id="KW-1185">Reference proteome</keyword>
<dbReference type="CDD" id="cd06223">
    <property type="entry name" value="PRTases_typeI"/>
    <property type="match status" value="1"/>
</dbReference>
<dbReference type="RefSeq" id="WP_241715604.1">
    <property type="nucleotide sequence ID" value="NZ_JALBUF010000009.1"/>
</dbReference>
<evidence type="ECO:0000256" key="3">
    <source>
        <dbReference type="ARBA" id="ARBA00022676"/>
    </source>
</evidence>
<feature type="binding site" evidence="6">
    <location>
        <position position="96"/>
    </location>
    <ligand>
        <name>5-phospho-alpha-D-ribose 1-diphosphate</name>
        <dbReference type="ChEBI" id="CHEBI:58017"/>
        <note>ligand shared between dimeric partners</note>
    </ligand>
</feature>
<dbReference type="PANTHER" id="PTHR19278">
    <property type="entry name" value="OROTATE PHOSPHORIBOSYLTRANSFERASE"/>
    <property type="match status" value="1"/>
</dbReference>
<sequence>MIDQRAIADLLLRIGAVSLRPQEPYTWTSGIQSPIYCDNRLTLSSVVARKLLIDQLIEMIARDFPHVECVAGTATAGIPHAAWIADRLGLPMVYVRGSAKGHGKQNQVEGRIIEGQRVLVVEDTISTGQSALGAVDALGHLGAQVIGVVAIFNYGFSASAQAFADKNLPLSTLTDFATLIHSAVQQQLVGLKDVEILEQFAQNPYGR</sequence>
<dbReference type="EMBL" id="JALBUF010000009">
    <property type="protein sequence ID" value="MCI0184183.1"/>
    <property type="molecule type" value="Genomic_DNA"/>
</dbReference>
<dbReference type="AlphaFoldDB" id="A0A9X1VDL4"/>
<keyword evidence="6" id="KW-0460">Magnesium</keyword>
<comment type="pathway">
    <text evidence="1 6">Pyrimidine metabolism; UMP biosynthesis via de novo pathway; UMP from orotate: step 1/2.</text>
</comment>
<keyword evidence="5 6" id="KW-0665">Pyrimidine biosynthesis</keyword>
<dbReference type="InterPro" id="IPR023031">
    <property type="entry name" value="OPRT"/>
</dbReference>
<dbReference type="GO" id="GO:0004588">
    <property type="term" value="F:orotate phosphoribosyltransferase activity"/>
    <property type="evidence" value="ECO:0007669"/>
    <property type="project" value="UniProtKB-UniRule"/>
</dbReference>
<proteinExistence type="inferred from homology"/>
<comment type="cofactor">
    <cofactor evidence="6">
        <name>Mg(2+)</name>
        <dbReference type="ChEBI" id="CHEBI:18420"/>
    </cofactor>
</comment>
<comment type="caution">
    <text evidence="6">Lacks conserved residue(s) required for the propagation of feature annotation.</text>
</comment>
<organism evidence="8 9">
    <name type="scientific">Sulfoacidibacillus ferrooxidans</name>
    <dbReference type="NCBI Taxonomy" id="2005001"/>
    <lineage>
        <taxon>Bacteria</taxon>
        <taxon>Bacillati</taxon>
        <taxon>Bacillota</taxon>
        <taxon>Bacilli</taxon>
        <taxon>Bacillales</taxon>
        <taxon>Alicyclobacillaceae</taxon>
        <taxon>Sulfoacidibacillus</taxon>
    </lineage>
</organism>
<feature type="binding site" evidence="6">
    <location>
        <position position="100"/>
    </location>
    <ligand>
        <name>5-phospho-alpha-D-ribose 1-diphosphate</name>
        <dbReference type="ChEBI" id="CHEBI:58017"/>
        <note>ligand shared between dimeric partners</note>
    </ligand>
</feature>
<dbReference type="Pfam" id="PF00156">
    <property type="entry name" value="Pribosyltran"/>
    <property type="match status" value="1"/>
</dbReference>
<dbReference type="PANTHER" id="PTHR19278:SF9">
    <property type="entry name" value="URIDINE 5'-MONOPHOSPHATE SYNTHASE"/>
    <property type="match status" value="1"/>
</dbReference>
<comment type="caution">
    <text evidence="8">The sequence shown here is derived from an EMBL/GenBank/DDBJ whole genome shotgun (WGS) entry which is preliminary data.</text>
</comment>
<feature type="binding site" evidence="6">
    <location>
        <position position="102"/>
    </location>
    <ligand>
        <name>5-phospho-alpha-D-ribose 1-diphosphate</name>
        <dbReference type="ChEBI" id="CHEBI:58017"/>
        <note>ligand shared between dimeric partners</note>
    </ligand>
</feature>
<dbReference type="EC" id="2.4.2.10" evidence="2 6"/>
<dbReference type="SUPFAM" id="SSF53271">
    <property type="entry name" value="PRTase-like"/>
    <property type="match status" value="1"/>
</dbReference>
<comment type="similarity">
    <text evidence="6">Belongs to the purine/pyrimidine phosphoribosyltransferase family. PyrE subfamily.</text>
</comment>
<dbReference type="GO" id="GO:0044205">
    <property type="term" value="P:'de novo' UMP biosynthetic process"/>
    <property type="evidence" value="ECO:0007669"/>
    <property type="project" value="UniProtKB-UniRule"/>
</dbReference>
<keyword evidence="4 6" id="KW-0808">Transferase</keyword>
<evidence type="ECO:0000256" key="2">
    <source>
        <dbReference type="ARBA" id="ARBA00011971"/>
    </source>
</evidence>
<evidence type="ECO:0000256" key="5">
    <source>
        <dbReference type="ARBA" id="ARBA00022975"/>
    </source>
</evidence>
<evidence type="ECO:0000256" key="4">
    <source>
        <dbReference type="ARBA" id="ARBA00022679"/>
    </source>
</evidence>
<feature type="binding site" evidence="6">
    <location>
        <position position="126"/>
    </location>
    <ligand>
        <name>orotate</name>
        <dbReference type="ChEBI" id="CHEBI:30839"/>
    </ligand>
</feature>
<comment type="subunit">
    <text evidence="6">Homodimer.</text>
</comment>
<dbReference type="HAMAP" id="MF_01208">
    <property type="entry name" value="PyrE"/>
    <property type="match status" value="1"/>
</dbReference>
<dbReference type="InterPro" id="IPR029057">
    <property type="entry name" value="PRTase-like"/>
</dbReference>
<evidence type="ECO:0000313" key="8">
    <source>
        <dbReference type="EMBL" id="MCI0184183.1"/>
    </source>
</evidence>
<dbReference type="GO" id="GO:0000287">
    <property type="term" value="F:magnesium ion binding"/>
    <property type="evidence" value="ECO:0007669"/>
    <property type="project" value="UniProtKB-UniRule"/>
</dbReference>
<evidence type="ECO:0000256" key="6">
    <source>
        <dbReference type="HAMAP-Rule" id="MF_01208"/>
    </source>
</evidence>
<comment type="function">
    <text evidence="6">Catalyzes the transfer of a ribosyl phosphate group from 5-phosphoribose 1-diphosphate to orotate, leading to the formation of orotidine monophosphate (OMP).</text>
</comment>
<dbReference type="Proteomes" id="UP001139263">
    <property type="component" value="Unassembled WGS sequence"/>
</dbReference>
<feature type="domain" description="Phosphoribosyltransferase" evidence="7">
    <location>
        <begin position="52"/>
        <end position="154"/>
    </location>
</feature>
<accession>A0A9X1VDL4</accession>